<evidence type="ECO:0000256" key="1">
    <source>
        <dbReference type="SAM" id="Phobius"/>
    </source>
</evidence>
<dbReference type="OrthoDB" id="3339358at2759"/>
<comment type="caution">
    <text evidence="2">The sequence shown here is derived from an EMBL/GenBank/DDBJ whole genome shotgun (WGS) entry which is preliminary data.</text>
</comment>
<dbReference type="Proteomes" id="UP000683000">
    <property type="component" value="Unassembled WGS sequence"/>
</dbReference>
<feature type="transmembrane region" description="Helical" evidence="1">
    <location>
        <begin position="231"/>
        <end position="253"/>
    </location>
</feature>
<name>A0A8I3ACZ8_9AGAM</name>
<reference evidence="2" key="1">
    <citation type="submission" date="2021-03" db="EMBL/GenBank/DDBJ databases">
        <title>Evolutionary innovations through gain and loss of genes in the ectomycorrhizal Boletales.</title>
        <authorList>
            <person name="Wu G."/>
            <person name="Miyauchi S."/>
            <person name="Morin E."/>
            <person name="Yang Z.-L."/>
            <person name="Xu J."/>
            <person name="Martin F.M."/>
        </authorList>
    </citation>
    <scope>NUCLEOTIDE SEQUENCE</scope>
    <source>
        <strain evidence="2">BR01</strain>
    </source>
</reference>
<dbReference type="AlphaFoldDB" id="A0A8I3ACZ8"/>
<accession>A0A8I3ACZ8</accession>
<sequence>MSWTTQRREASIANVVFAASLLLPVFLPFASPLFQLPEFAPPQLIYSRDLVSLLLAPWVSPSSMYRVLSRLLQSALLLCLPKDSILPCYLLWIAIGLSRTLVGFLLSRSVGWTYPSLFNHWALYESSGGCGPPLVTYLLASGVRPNFSVLLVHLRGYRWEVTESFVLLVACTLLAGLDHAPWTYGIAVGLAIIVITFRAVFAAYHPPEIAHMYPSPESYPESHHNLKRHRAGFQITLLLVVFIPLPNILSTLLPSPATFQMPSPSKHGVPSLEILILSYPRPNDTPSSPDHHSILSQTIASYLPYISSSTALSVFTHASPSTHPSFADAQQRFRDAPVTFHADQDTHPDANPGQYLHVAEAFRWIVEKGAMSPEWIMLVEDDFPICGEWGWKGVLRVMQALERGHNTPSPETTKIWGGFVGTGGSGLILHHTLLPILANTLRLHALANSPFPPFMVRRPADIVIQDCLLGADPLCPTAPSSKDMSEGVWLARRQPTMVITSRLIMDHIGATASTGKGRLYDANKWRCGWRHPFHGRPEFHIHVHSLEKYLVLELYGYYQSFQ</sequence>
<organism evidence="2 3">
    <name type="scientific">Boletus reticuloceps</name>
    <dbReference type="NCBI Taxonomy" id="495285"/>
    <lineage>
        <taxon>Eukaryota</taxon>
        <taxon>Fungi</taxon>
        <taxon>Dikarya</taxon>
        <taxon>Basidiomycota</taxon>
        <taxon>Agaricomycotina</taxon>
        <taxon>Agaricomycetes</taxon>
        <taxon>Agaricomycetidae</taxon>
        <taxon>Boletales</taxon>
        <taxon>Boletineae</taxon>
        <taxon>Boletaceae</taxon>
        <taxon>Boletoideae</taxon>
        <taxon>Boletus</taxon>
    </lineage>
</organism>
<gene>
    <name evidence="2" type="ORF">JVT61DRAFT_14636</name>
</gene>
<keyword evidence="1" id="KW-1133">Transmembrane helix</keyword>
<keyword evidence="1" id="KW-0472">Membrane</keyword>
<evidence type="ECO:0000313" key="2">
    <source>
        <dbReference type="EMBL" id="KAG6377855.1"/>
    </source>
</evidence>
<proteinExistence type="predicted"/>
<feature type="transmembrane region" description="Helical" evidence="1">
    <location>
        <begin position="12"/>
        <end position="30"/>
    </location>
</feature>
<feature type="transmembrane region" description="Helical" evidence="1">
    <location>
        <begin position="50"/>
        <end position="68"/>
    </location>
</feature>
<feature type="transmembrane region" description="Helical" evidence="1">
    <location>
        <begin position="89"/>
        <end position="114"/>
    </location>
</feature>
<evidence type="ECO:0000313" key="3">
    <source>
        <dbReference type="Proteomes" id="UP000683000"/>
    </source>
</evidence>
<keyword evidence="1" id="KW-0812">Transmembrane</keyword>
<protein>
    <submittedName>
        <fullName evidence="2">Uncharacterized protein</fullName>
    </submittedName>
</protein>
<keyword evidence="3" id="KW-1185">Reference proteome</keyword>
<dbReference type="EMBL" id="JAGFBS010000008">
    <property type="protein sequence ID" value="KAG6377855.1"/>
    <property type="molecule type" value="Genomic_DNA"/>
</dbReference>
<feature type="transmembrane region" description="Helical" evidence="1">
    <location>
        <begin position="183"/>
        <end position="204"/>
    </location>
</feature>